<dbReference type="Proteomes" id="UP000056905">
    <property type="component" value="Plasmid pCB4"/>
</dbReference>
<dbReference type="KEGG" id="chq:AQ619_18285"/>
<dbReference type="AlphaFoldDB" id="A0A0P0P484"/>
<organism evidence="1 2">
    <name type="scientific">Caulobacter henricii</name>
    <dbReference type="NCBI Taxonomy" id="69395"/>
    <lineage>
        <taxon>Bacteria</taxon>
        <taxon>Pseudomonadati</taxon>
        <taxon>Pseudomonadota</taxon>
        <taxon>Alphaproteobacteria</taxon>
        <taxon>Caulobacterales</taxon>
        <taxon>Caulobacteraceae</taxon>
        <taxon>Caulobacter</taxon>
    </lineage>
</organism>
<keyword evidence="2" id="KW-1185">Reference proteome</keyword>
<geneLocation type="plasmid" evidence="2">
    <name>CB4 Plasmid</name>
</geneLocation>
<protein>
    <submittedName>
        <fullName evidence="1">Uncharacterized protein</fullName>
    </submittedName>
</protein>
<reference evidence="1 2" key="1">
    <citation type="submission" date="2015-10" db="EMBL/GenBank/DDBJ databases">
        <title>Conservation of the essential genome among Caulobacter and Brevundimonas species.</title>
        <authorList>
            <person name="Scott D."/>
            <person name="Ely B."/>
        </authorList>
    </citation>
    <scope>NUCLEOTIDE SEQUENCE [LARGE SCALE GENOMIC DNA]</scope>
    <source>
        <strain evidence="1 2">CB4</strain>
        <plasmid evidence="2">CB4 Plasmid</plasmid>
    </source>
</reference>
<accession>A0A0P0P484</accession>
<name>A0A0P0P484_9CAUL</name>
<gene>
    <name evidence="1" type="ORF">AQ619_18285</name>
</gene>
<dbReference type="EMBL" id="CP013003">
    <property type="protein sequence ID" value="ALL15437.1"/>
    <property type="molecule type" value="Genomic_DNA"/>
</dbReference>
<evidence type="ECO:0000313" key="1">
    <source>
        <dbReference type="EMBL" id="ALL15437.1"/>
    </source>
</evidence>
<proteinExistence type="predicted"/>
<evidence type="ECO:0000313" key="2">
    <source>
        <dbReference type="Proteomes" id="UP000056905"/>
    </source>
</evidence>
<keyword evidence="1" id="KW-0614">Plasmid</keyword>
<sequence length="97" mass="10637">MPSFTTRVELHGAQPSDYETLHERMGSHGFYRAIAGLGADGKPHTYALPTAEYDFIGDGTAATVRDLAKRVADGVRPDAWVFVTKGEERAWITTVLN</sequence>
<dbReference type="RefSeq" id="WP_062151947.1">
    <property type="nucleotide sequence ID" value="NZ_CP013003.1"/>
</dbReference>
<dbReference type="OrthoDB" id="330204at2"/>